<dbReference type="InterPro" id="IPR055346">
    <property type="entry name" value="Fe-S_cluster_assembly_SufBD"/>
</dbReference>
<dbReference type="Pfam" id="PF01458">
    <property type="entry name" value="SUFBD_core"/>
    <property type="match status" value="1"/>
</dbReference>
<dbReference type="PANTHER" id="PTHR43575">
    <property type="entry name" value="PROTEIN ABCI7, CHLOROPLASTIC"/>
    <property type="match status" value="1"/>
</dbReference>
<dbReference type="PANTHER" id="PTHR43575:SF1">
    <property type="entry name" value="PROTEIN ABCI7, CHLOROPLASTIC"/>
    <property type="match status" value="1"/>
</dbReference>
<dbReference type="InterPro" id="IPR000825">
    <property type="entry name" value="SUF_FeS_clus_asmbl_SufBD_core"/>
</dbReference>
<dbReference type="AlphaFoldDB" id="A0A7S1FTB3"/>
<dbReference type="GO" id="GO:0016226">
    <property type="term" value="P:iron-sulfur cluster assembly"/>
    <property type="evidence" value="ECO:0007669"/>
    <property type="project" value="InterPro"/>
</dbReference>
<name>A0A7S1FTB3_9STRA</name>
<sequence length="716" mass="76843">MSPYLPPSKGRGISASVLLSLLTCDLLKTTHSFLPDVSLGRQAFQFGSRVRSTPDDVPMERLAPSDLSDSLIDTSYSRNATPESRAAASGSSVEVPYSSEEAAAIDNYPSFNAPGLPLSRNDALANDFFGRLCCDDDGAASIPSAFGSLSEEARCRLTTSAPEPGFPSFTSVALTEQMADSPNDLAWGIEDGRFGLPVPRTRSEAWRSFDVGSWVGGSPFYDGKLAVEDVPNFTLSPEQVTSLRGALSSAGINMDDSGCSARLVYLDGRYVPAVSLTSSYCHSASSEEDIAHPELFKRLPDGFTDEFAYEDNLTKNGDGVANASGPDHNVGPATERPASNRQMGTAAWAALNTMKARCAAIVDIPDATHIDKNSPVIVVYAYTKTGGTGEVSRKDGVAFHPRTFVVTGRDSSVSMQQQYVDLDVSEDGSTFSFISTKENKEDDNYVPRLSNGFTQIYIGSGSSVSHVYVDESGGYVTPGVEDSKNDAERQIESVRPGASDTHLESIDVHCRGEGSTYSGTAVSIGGSGRRRVCASVTLLKPSAMGELNGFLMAGGVQKSEMRTNIHHVGEATESVQRQKNMVGGRATAVFKGRIRVEQEAQLTNSDQLARTLLLSDRCRISAIPSLEIIADDVKCAHGATISDLSEEEMFYLKSRGIDSTTARNVLMYGFVDDILRSMGPNILGNEKTGLKARILDRLEIITPRGERGFKSIFASV</sequence>
<keyword evidence="1" id="KW-0732">Signal</keyword>
<evidence type="ECO:0000313" key="3">
    <source>
        <dbReference type="EMBL" id="CAD8886735.1"/>
    </source>
</evidence>
<protein>
    <recommendedName>
        <fullName evidence="2">SUF system FeS cluster assembly SufBD core domain-containing protein</fullName>
    </recommendedName>
</protein>
<feature type="signal peptide" evidence="1">
    <location>
        <begin position="1"/>
        <end position="32"/>
    </location>
</feature>
<feature type="chain" id="PRO_5031008402" description="SUF system FeS cluster assembly SufBD core domain-containing protein" evidence="1">
    <location>
        <begin position="33"/>
        <end position="716"/>
    </location>
</feature>
<gene>
    <name evidence="3" type="ORF">CHYS00102_LOCUS13933</name>
</gene>
<organism evidence="3">
    <name type="scientific">Corethron hystrix</name>
    <dbReference type="NCBI Taxonomy" id="216773"/>
    <lineage>
        <taxon>Eukaryota</taxon>
        <taxon>Sar</taxon>
        <taxon>Stramenopiles</taxon>
        <taxon>Ochrophyta</taxon>
        <taxon>Bacillariophyta</taxon>
        <taxon>Coscinodiscophyceae</taxon>
        <taxon>Corethrophycidae</taxon>
        <taxon>Corethrales</taxon>
        <taxon>Corethraceae</taxon>
        <taxon>Corethron</taxon>
    </lineage>
</organism>
<feature type="domain" description="SUF system FeS cluster assembly SufBD core" evidence="2">
    <location>
        <begin position="424"/>
        <end position="670"/>
    </location>
</feature>
<dbReference type="InterPro" id="IPR037284">
    <property type="entry name" value="SUF_FeS_clus_asmbl_SufBD_sf"/>
</dbReference>
<evidence type="ECO:0000259" key="2">
    <source>
        <dbReference type="Pfam" id="PF01458"/>
    </source>
</evidence>
<dbReference type="SUPFAM" id="SSF101960">
    <property type="entry name" value="Stabilizer of iron transporter SufD"/>
    <property type="match status" value="1"/>
</dbReference>
<dbReference type="EMBL" id="HBFR01019253">
    <property type="protein sequence ID" value="CAD8886735.1"/>
    <property type="molecule type" value="Transcribed_RNA"/>
</dbReference>
<evidence type="ECO:0000256" key="1">
    <source>
        <dbReference type="SAM" id="SignalP"/>
    </source>
</evidence>
<proteinExistence type="predicted"/>
<reference evidence="3" key="1">
    <citation type="submission" date="2021-01" db="EMBL/GenBank/DDBJ databases">
        <authorList>
            <person name="Corre E."/>
            <person name="Pelletier E."/>
            <person name="Niang G."/>
            <person name="Scheremetjew M."/>
            <person name="Finn R."/>
            <person name="Kale V."/>
            <person name="Holt S."/>
            <person name="Cochrane G."/>
            <person name="Meng A."/>
            <person name="Brown T."/>
            <person name="Cohen L."/>
        </authorList>
    </citation>
    <scope>NUCLEOTIDE SEQUENCE</scope>
    <source>
        <strain evidence="3">308</strain>
    </source>
</reference>
<accession>A0A7S1FTB3</accession>